<dbReference type="NCBIfam" id="NF040586">
    <property type="entry name" value="FxSxx_TPR"/>
    <property type="match status" value="1"/>
</dbReference>
<evidence type="ECO:0000313" key="4">
    <source>
        <dbReference type="EMBL" id="NEA18650.1"/>
    </source>
</evidence>
<dbReference type="SUPFAM" id="SSF48452">
    <property type="entry name" value="TPR-like"/>
    <property type="match status" value="2"/>
</dbReference>
<dbReference type="Pfam" id="PF25000">
    <property type="entry name" value="DUF7779"/>
    <property type="match status" value="1"/>
</dbReference>
<dbReference type="RefSeq" id="WP_164347720.1">
    <property type="nucleotide sequence ID" value="NZ_JAAGLQ010000536.1"/>
</dbReference>
<evidence type="ECO:0000313" key="5">
    <source>
        <dbReference type="Proteomes" id="UP000471293"/>
    </source>
</evidence>
<dbReference type="InterPro" id="IPR027417">
    <property type="entry name" value="P-loop_NTPase"/>
</dbReference>
<dbReference type="PANTHER" id="PTHR46082:SF6">
    <property type="entry name" value="AAA+ ATPASE DOMAIN-CONTAINING PROTEIN-RELATED"/>
    <property type="match status" value="1"/>
</dbReference>
<feature type="compositionally biased region" description="Basic and acidic residues" evidence="1">
    <location>
        <begin position="547"/>
        <end position="567"/>
    </location>
</feature>
<dbReference type="Proteomes" id="UP000471293">
    <property type="component" value="Unassembled WGS sequence"/>
</dbReference>
<feature type="region of interest" description="Disordered" evidence="1">
    <location>
        <begin position="1"/>
        <end position="29"/>
    </location>
</feature>
<dbReference type="Gene3D" id="3.40.50.300">
    <property type="entry name" value="P-loop containing nucleotide triphosphate hydrolases"/>
    <property type="match status" value="1"/>
</dbReference>
<dbReference type="InterPro" id="IPR011990">
    <property type="entry name" value="TPR-like_helical_dom_sf"/>
</dbReference>
<feature type="compositionally biased region" description="Basic and acidic residues" evidence="1">
    <location>
        <begin position="608"/>
        <end position="617"/>
    </location>
</feature>
<dbReference type="InterPro" id="IPR047738">
    <property type="entry name" value="SAV_2336-like_N"/>
</dbReference>
<dbReference type="Gene3D" id="1.25.40.10">
    <property type="entry name" value="Tetratricopeptide repeat domain"/>
    <property type="match status" value="2"/>
</dbReference>
<dbReference type="InterPro" id="IPR002182">
    <property type="entry name" value="NB-ARC"/>
</dbReference>
<dbReference type="SUPFAM" id="SSF52540">
    <property type="entry name" value="P-loop containing nucleoside triphosphate hydrolases"/>
    <property type="match status" value="1"/>
</dbReference>
<feature type="domain" description="NB-ARC" evidence="2">
    <location>
        <begin position="650"/>
        <end position="806"/>
    </location>
</feature>
<proteinExistence type="predicted"/>
<accession>A0A6N9U4B3</accession>
<dbReference type="NCBIfam" id="NF041121">
    <property type="entry name" value="SAV_2336_NTERM"/>
    <property type="match status" value="1"/>
</dbReference>
<gene>
    <name evidence="4" type="ORF">G3I29_24725</name>
</gene>
<dbReference type="Pfam" id="PF13374">
    <property type="entry name" value="TPR_10"/>
    <property type="match status" value="1"/>
</dbReference>
<evidence type="ECO:0000259" key="2">
    <source>
        <dbReference type="Pfam" id="PF00931"/>
    </source>
</evidence>
<name>A0A6N9U4B3_STRHA</name>
<feature type="compositionally biased region" description="Basic and acidic residues" evidence="1">
    <location>
        <begin position="1"/>
        <end position="10"/>
    </location>
</feature>
<dbReference type="InterPro" id="IPR056681">
    <property type="entry name" value="DUF7779"/>
</dbReference>
<sequence length="1456" mass="157630">MNGSPRERAPDPTVASGGTATHEADGDASWQDLGDALWLAAAWHRAGHTSSGGTESGPERTPGGGSDMPADVPAAPVEQGAPETVPAASTQPGVDVRDLALRAVETVTTGRPDTVVPYGPRPRRVLPLSLAKALRGLGRRVPSYHGHRLDEPRTAENGLIDGLWIPYVEPAQERAFDLMLLVDDAPTMPVWAGTVGRLADEAVHSGAFRNVRTVDIALPEGASPVLRWPGNREADPAELLDGRGARLFLVVTDGLAPGWAERGADELLGRLSAAGPTALVHLLPPYLRHRSSVYPFRARLDAAGFGALNRHLHCHPPHGVPEHTHDLPDSGDGSVAVPVLSLRPGSFRAWVDLVTGERGVRRALPVVLAGAMAKGVSTPGLRAPRTDGPRAAADAVRRFVSLASPLARQLAVLLAVAPMRFDIIEELRGQAFPESRPDHLAEIMMGGLIDWERDGEDGPDFADGVREALLATSSRTQLARAVGLLAESRAGRAQGIRLRAALRDPVRAALPDGESGPAWLRIELAVLRALGGLPYRRRAARLSGAARHGEGAAPEEHREPDEYREPDERGEDDKEASDVNDRAPALRSRPTVPPGGSVSPTTPADVDQDARRADERMEVTAPELRFVRSGQPKIMGNVPPKNPNFTGRESLLAAVERQLREDETTAVLPHALHGMGGVGKSQIAVEYVYRHSGEFNVIWWIPAEQENLILGALADLARSLGLEVGPQANAAVPAVREALRTGKPFDNWLLVFDNAENIEAVRSYFPNGGPGKIIITSRNREWERVATPLSVDVFDREESVALLQRRARGLSTRDADRLAAALGDLPLAVEQAGAWHAATGMPVDEYLGLLEERRPEILELDPSPDYPLPVAAVWDISLGRLSQDNPAARQLLEICACMAPEPIPLNLFRGGRNIQITPQLDPVLRDPLLLARATRDLSKLSLVRLDHKTGTLQMHRLMQNVIVARMDPQERETMTRAAHLLLTTAKPGAPASPDQWPAYQAILPHVIASGAVESSDAWVRDLVYDMVFFLYYWGAHESGAAQARLAWSAWRAQSGDEDLHVIRITKLLGFYLRLLGRSDEAVVHNERALAISRGADIPDEELIDSMWQMAGALRHQGEFREARELAKEAFNRASDLFGPEDPTTLSAAHDYCVSLRLNGDFAGAREIDEETTRQRELLYGPVNGLTLNTLNGLAIDMREAGDYLGARALQESTYEPYATHFGEANAATIRAALNLAVCRRRAGVSEGGAALAEQTLDRFTTRYGLNNTDALGAAVHTMVERRLNGDLAGSRELGEQALNAYRKVLRDHHPYTQFAKVNLAATLRALGDMSRAQTLDSQAVESLRSTLGDTHISTLTAMMCQANDSYARLDFAGAEAVDADVLPKLTESAGPAHPVTLACTANLSLDRRGLGESEEADRLNAAAVAGLARLLGESHPWHTAARLHQRIECDITPLPM</sequence>
<feature type="region of interest" description="Disordered" evidence="1">
    <location>
        <begin position="46"/>
        <end position="93"/>
    </location>
</feature>
<reference evidence="4 5" key="1">
    <citation type="submission" date="2020-01" db="EMBL/GenBank/DDBJ databases">
        <title>Insect and environment-associated Actinomycetes.</title>
        <authorList>
            <person name="Currrie C."/>
            <person name="Chevrette M."/>
            <person name="Carlson C."/>
            <person name="Stubbendieck R."/>
            <person name="Wendt-Pienkowski E."/>
        </authorList>
    </citation>
    <scope>NUCLEOTIDE SEQUENCE [LARGE SCALE GENOMIC DNA]</scope>
    <source>
        <strain evidence="4 5">SID11342</strain>
    </source>
</reference>
<protein>
    <submittedName>
        <fullName evidence="4">Tetratricopeptide repeat protein</fullName>
    </submittedName>
</protein>
<dbReference type="GO" id="GO:0043531">
    <property type="term" value="F:ADP binding"/>
    <property type="evidence" value="ECO:0007669"/>
    <property type="project" value="InterPro"/>
</dbReference>
<feature type="domain" description="DUF7779" evidence="3">
    <location>
        <begin position="883"/>
        <end position="970"/>
    </location>
</feature>
<comment type="caution">
    <text evidence="4">The sequence shown here is derived from an EMBL/GenBank/DDBJ whole genome shotgun (WGS) entry which is preliminary data.</text>
</comment>
<dbReference type="InterPro" id="IPR053137">
    <property type="entry name" value="NLR-like"/>
</dbReference>
<dbReference type="PANTHER" id="PTHR46082">
    <property type="entry name" value="ATP/GTP-BINDING PROTEIN-RELATED"/>
    <property type="match status" value="1"/>
</dbReference>
<dbReference type="EMBL" id="JAAGLQ010000536">
    <property type="protein sequence ID" value="NEA18650.1"/>
    <property type="molecule type" value="Genomic_DNA"/>
</dbReference>
<evidence type="ECO:0000259" key="3">
    <source>
        <dbReference type="Pfam" id="PF25000"/>
    </source>
</evidence>
<dbReference type="Pfam" id="PF00931">
    <property type="entry name" value="NB-ARC"/>
    <property type="match status" value="1"/>
</dbReference>
<feature type="region of interest" description="Disordered" evidence="1">
    <location>
        <begin position="543"/>
        <end position="617"/>
    </location>
</feature>
<evidence type="ECO:0000256" key="1">
    <source>
        <dbReference type="SAM" id="MobiDB-lite"/>
    </source>
</evidence>
<organism evidence="4 5">
    <name type="scientific">Streptomyces halstedii</name>
    <dbReference type="NCBI Taxonomy" id="1944"/>
    <lineage>
        <taxon>Bacteria</taxon>
        <taxon>Bacillati</taxon>
        <taxon>Actinomycetota</taxon>
        <taxon>Actinomycetes</taxon>
        <taxon>Kitasatosporales</taxon>
        <taxon>Streptomycetaceae</taxon>
        <taxon>Streptomyces</taxon>
    </lineage>
</organism>